<dbReference type="InterPro" id="IPR023214">
    <property type="entry name" value="HAD_sf"/>
</dbReference>
<protein>
    <submittedName>
        <fullName evidence="1">Uncharacterized protein</fullName>
    </submittedName>
</protein>
<dbReference type="Proteomes" id="UP000288716">
    <property type="component" value="Unassembled WGS sequence"/>
</dbReference>
<keyword evidence="2" id="KW-1185">Reference proteome</keyword>
<name>A0A443SCI4_9ACAR</name>
<evidence type="ECO:0000313" key="2">
    <source>
        <dbReference type="Proteomes" id="UP000288716"/>
    </source>
</evidence>
<dbReference type="OrthoDB" id="413953at2759"/>
<comment type="caution">
    <text evidence="1">The sequence shown here is derived from an EMBL/GenBank/DDBJ whole genome shotgun (WGS) entry which is preliminary data.</text>
</comment>
<dbReference type="EMBL" id="NCKV01003923">
    <property type="protein sequence ID" value="RWS25239.1"/>
    <property type="molecule type" value="Genomic_DNA"/>
</dbReference>
<dbReference type="Gene3D" id="3.40.50.1000">
    <property type="entry name" value="HAD superfamily/HAD-like"/>
    <property type="match status" value="1"/>
</dbReference>
<reference evidence="1 2" key="1">
    <citation type="journal article" date="2018" name="Gigascience">
        <title>Genomes of trombidid mites reveal novel predicted allergens and laterally-transferred genes associated with secondary metabolism.</title>
        <authorList>
            <person name="Dong X."/>
            <person name="Chaisiri K."/>
            <person name="Xia D."/>
            <person name="Armstrong S.D."/>
            <person name="Fang Y."/>
            <person name="Donnelly M.J."/>
            <person name="Kadowaki T."/>
            <person name="McGarry J.W."/>
            <person name="Darby A.C."/>
            <person name="Makepeace B.L."/>
        </authorList>
    </citation>
    <scope>NUCLEOTIDE SEQUENCE [LARGE SCALE GENOMIC DNA]</scope>
    <source>
        <strain evidence="1">UoL-UT</strain>
    </source>
</reference>
<dbReference type="VEuPathDB" id="VectorBase:LDEU006802"/>
<organism evidence="1 2">
    <name type="scientific">Leptotrombidium deliense</name>
    <dbReference type="NCBI Taxonomy" id="299467"/>
    <lineage>
        <taxon>Eukaryota</taxon>
        <taxon>Metazoa</taxon>
        <taxon>Ecdysozoa</taxon>
        <taxon>Arthropoda</taxon>
        <taxon>Chelicerata</taxon>
        <taxon>Arachnida</taxon>
        <taxon>Acari</taxon>
        <taxon>Acariformes</taxon>
        <taxon>Trombidiformes</taxon>
        <taxon>Prostigmata</taxon>
        <taxon>Anystina</taxon>
        <taxon>Parasitengona</taxon>
        <taxon>Trombiculoidea</taxon>
        <taxon>Trombiculidae</taxon>
        <taxon>Leptotrombidium</taxon>
    </lineage>
</organism>
<dbReference type="Pfam" id="PF13242">
    <property type="entry name" value="Hydrolase_like"/>
    <property type="match status" value="1"/>
</dbReference>
<dbReference type="SUPFAM" id="SSF56784">
    <property type="entry name" value="HAD-like"/>
    <property type="match status" value="1"/>
</dbReference>
<gene>
    <name evidence="1" type="ORF">B4U80_02031</name>
</gene>
<accession>A0A443SCI4</accession>
<sequence length="58" mass="6528">MIGDSLKTDIAFGNNNAFKYTCLVETGTDTYEDILQANDNDIIPTHFIRSLADLNKYL</sequence>
<proteinExistence type="predicted"/>
<dbReference type="InterPro" id="IPR036412">
    <property type="entry name" value="HAD-like_sf"/>
</dbReference>
<feature type="non-terminal residue" evidence="1">
    <location>
        <position position="58"/>
    </location>
</feature>
<dbReference type="AlphaFoldDB" id="A0A443SCI4"/>
<evidence type="ECO:0000313" key="1">
    <source>
        <dbReference type="EMBL" id="RWS25239.1"/>
    </source>
</evidence>